<dbReference type="CDD" id="cd05259">
    <property type="entry name" value="PCBER_SDR_a"/>
    <property type="match status" value="1"/>
</dbReference>
<name>A0AAE0UEI6_SORBR</name>
<evidence type="ECO:0000313" key="4">
    <source>
        <dbReference type="EMBL" id="KAK3401301.1"/>
    </source>
</evidence>
<sequence>MSNNPIQKVTLVGASGNLGRILLTHLLRTPSLQITILQRPSSKSSYPSHPNLTVHTVESWTLPSLTTALHNQDAVIAAFPLHHLPSHLVLAEAAYASQTVRRFIPADFGSVDSRSGRARELVPLFGKKVAVRELLEKLSGDSGGRFTWTSLVNGHFFDWGLTNGFLHFWPLDKTRPRAHILGRGEERSSLATLGQVARAVVRVLTGGEEIMEKTRNRVLMVQSFCVSQNEVLGVLEGVMGKKFEVERVDVEGYIRERKRVADDEGRDEKERGEAVEDLVFALGVVEGDWTKREEFSMELLGLEEEDLETVVRRVLEGSEQEGKVLGDKFMI</sequence>
<dbReference type="SUPFAM" id="SSF51735">
    <property type="entry name" value="NAD(P)-binding Rossmann-fold domains"/>
    <property type="match status" value="1"/>
</dbReference>
<dbReference type="Gene3D" id="3.90.25.10">
    <property type="entry name" value="UDP-galactose 4-epimerase, domain 1"/>
    <property type="match status" value="1"/>
</dbReference>
<dbReference type="EMBL" id="JAUTDP010000002">
    <property type="protein sequence ID" value="KAK3401301.1"/>
    <property type="molecule type" value="Genomic_DNA"/>
</dbReference>
<evidence type="ECO:0000256" key="2">
    <source>
        <dbReference type="ARBA" id="ARBA00023002"/>
    </source>
</evidence>
<organism evidence="4 5">
    <name type="scientific">Sordaria brevicollis</name>
    <dbReference type="NCBI Taxonomy" id="83679"/>
    <lineage>
        <taxon>Eukaryota</taxon>
        <taxon>Fungi</taxon>
        <taxon>Dikarya</taxon>
        <taxon>Ascomycota</taxon>
        <taxon>Pezizomycotina</taxon>
        <taxon>Sordariomycetes</taxon>
        <taxon>Sordariomycetidae</taxon>
        <taxon>Sordariales</taxon>
        <taxon>Sordariaceae</taxon>
        <taxon>Sordaria</taxon>
    </lineage>
</organism>
<keyword evidence="5" id="KW-1185">Reference proteome</keyword>
<keyword evidence="2" id="KW-0560">Oxidoreductase</keyword>
<comment type="caution">
    <text evidence="4">The sequence shown here is derived from an EMBL/GenBank/DDBJ whole genome shotgun (WGS) entry which is preliminary data.</text>
</comment>
<reference evidence="4" key="2">
    <citation type="submission" date="2023-07" db="EMBL/GenBank/DDBJ databases">
        <authorList>
            <consortium name="Lawrence Berkeley National Laboratory"/>
            <person name="Haridas S."/>
            <person name="Hensen N."/>
            <person name="Bonometti L."/>
            <person name="Westerberg I."/>
            <person name="Brannstrom I.O."/>
            <person name="Guillou S."/>
            <person name="Cros-Aarteil S."/>
            <person name="Calhoun S."/>
            <person name="Kuo A."/>
            <person name="Mondo S."/>
            <person name="Pangilinan J."/>
            <person name="Riley R."/>
            <person name="LaButti K."/>
            <person name="Andreopoulos B."/>
            <person name="Lipzen A."/>
            <person name="Chen C."/>
            <person name="Yanf M."/>
            <person name="Daum C."/>
            <person name="Ng V."/>
            <person name="Clum A."/>
            <person name="Steindorff A."/>
            <person name="Ohm R."/>
            <person name="Martin F."/>
            <person name="Silar P."/>
            <person name="Natvig D."/>
            <person name="Lalanne C."/>
            <person name="Gautier V."/>
            <person name="Ament-velasquez S.L."/>
            <person name="Kruys A."/>
            <person name="Hutchinson M.I."/>
            <person name="Powell A.J."/>
            <person name="Barry K."/>
            <person name="Miller A.N."/>
            <person name="Grigoriev I.V."/>
            <person name="Debuchy R."/>
            <person name="Gladieux P."/>
            <person name="Thoren M.H."/>
            <person name="Johannesson H."/>
        </authorList>
    </citation>
    <scope>NUCLEOTIDE SEQUENCE</scope>
    <source>
        <strain evidence="4">FGSC 1904</strain>
    </source>
</reference>
<dbReference type="InterPro" id="IPR051609">
    <property type="entry name" value="NmrA/Isoflavone_reductase-like"/>
</dbReference>
<dbReference type="Proteomes" id="UP001281003">
    <property type="component" value="Unassembled WGS sequence"/>
</dbReference>
<dbReference type="InterPro" id="IPR036291">
    <property type="entry name" value="NAD(P)-bd_dom_sf"/>
</dbReference>
<dbReference type="InterPro" id="IPR045312">
    <property type="entry name" value="PCBER-like"/>
</dbReference>
<dbReference type="Pfam" id="PF05368">
    <property type="entry name" value="NmrA"/>
    <property type="match status" value="1"/>
</dbReference>
<reference evidence="4" key="1">
    <citation type="journal article" date="2023" name="Mol. Phylogenet. Evol.">
        <title>Genome-scale phylogeny and comparative genomics of the fungal order Sordariales.</title>
        <authorList>
            <person name="Hensen N."/>
            <person name="Bonometti L."/>
            <person name="Westerberg I."/>
            <person name="Brannstrom I.O."/>
            <person name="Guillou S."/>
            <person name="Cros-Aarteil S."/>
            <person name="Calhoun S."/>
            <person name="Haridas S."/>
            <person name="Kuo A."/>
            <person name="Mondo S."/>
            <person name="Pangilinan J."/>
            <person name="Riley R."/>
            <person name="LaButti K."/>
            <person name="Andreopoulos B."/>
            <person name="Lipzen A."/>
            <person name="Chen C."/>
            <person name="Yan M."/>
            <person name="Daum C."/>
            <person name="Ng V."/>
            <person name="Clum A."/>
            <person name="Steindorff A."/>
            <person name="Ohm R.A."/>
            <person name="Martin F."/>
            <person name="Silar P."/>
            <person name="Natvig D.O."/>
            <person name="Lalanne C."/>
            <person name="Gautier V."/>
            <person name="Ament-Velasquez S.L."/>
            <person name="Kruys A."/>
            <person name="Hutchinson M.I."/>
            <person name="Powell A.J."/>
            <person name="Barry K."/>
            <person name="Miller A.N."/>
            <person name="Grigoriev I.V."/>
            <person name="Debuchy R."/>
            <person name="Gladieux P."/>
            <person name="Hiltunen Thoren M."/>
            <person name="Johannesson H."/>
        </authorList>
    </citation>
    <scope>NUCLEOTIDE SEQUENCE</scope>
    <source>
        <strain evidence="4">FGSC 1904</strain>
    </source>
</reference>
<accession>A0AAE0UEI6</accession>
<gene>
    <name evidence="4" type="ORF">B0T20DRAFT_112855</name>
</gene>
<dbReference type="PANTHER" id="PTHR47706:SF9">
    <property type="entry name" value="NMRA-LIKE DOMAIN-CONTAINING PROTEIN-RELATED"/>
    <property type="match status" value="1"/>
</dbReference>
<evidence type="ECO:0000313" key="5">
    <source>
        <dbReference type="Proteomes" id="UP001281003"/>
    </source>
</evidence>
<keyword evidence="1" id="KW-0521">NADP</keyword>
<feature type="domain" description="NmrA-like" evidence="3">
    <location>
        <begin position="7"/>
        <end position="250"/>
    </location>
</feature>
<dbReference type="GO" id="GO:0016491">
    <property type="term" value="F:oxidoreductase activity"/>
    <property type="evidence" value="ECO:0007669"/>
    <property type="project" value="UniProtKB-KW"/>
</dbReference>
<evidence type="ECO:0000256" key="1">
    <source>
        <dbReference type="ARBA" id="ARBA00022857"/>
    </source>
</evidence>
<dbReference type="AlphaFoldDB" id="A0AAE0UEI6"/>
<dbReference type="InterPro" id="IPR008030">
    <property type="entry name" value="NmrA-like"/>
</dbReference>
<dbReference type="Gene3D" id="3.40.50.720">
    <property type="entry name" value="NAD(P)-binding Rossmann-like Domain"/>
    <property type="match status" value="1"/>
</dbReference>
<evidence type="ECO:0000259" key="3">
    <source>
        <dbReference type="Pfam" id="PF05368"/>
    </source>
</evidence>
<dbReference type="PANTHER" id="PTHR47706">
    <property type="entry name" value="NMRA-LIKE FAMILY PROTEIN"/>
    <property type="match status" value="1"/>
</dbReference>
<proteinExistence type="predicted"/>
<protein>
    <recommendedName>
        <fullName evidence="3">NmrA-like domain-containing protein</fullName>
    </recommendedName>
</protein>